<dbReference type="Pfam" id="PF07591">
    <property type="entry name" value="PT-HINT"/>
    <property type="match status" value="1"/>
</dbReference>
<reference evidence="5 6" key="1">
    <citation type="submission" date="2024-09" db="EMBL/GenBank/DDBJ databases">
        <title>The Natural Products Discovery Center: Release of the First 8490 Sequenced Strains for Exploring Actinobacteria Biosynthetic Diversity.</title>
        <authorList>
            <person name="Kalkreuter E."/>
            <person name="Kautsar S.A."/>
            <person name="Yang D."/>
            <person name="Bader C.D."/>
            <person name="Teijaro C.N."/>
            <person name="Fluegel L."/>
            <person name="Davis C.M."/>
            <person name="Simpson J.R."/>
            <person name="Lauterbach L."/>
            <person name="Steele A.D."/>
            <person name="Gui C."/>
            <person name="Meng S."/>
            <person name="Li G."/>
            <person name="Viehrig K."/>
            <person name="Ye F."/>
            <person name="Su P."/>
            <person name="Kiefer A.F."/>
            <person name="Nichols A."/>
            <person name="Cepeda A.J."/>
            <person name="Yan W."/>
            <person name="Fan B."/>
            <person name="Jiang Y."/>
            <person name="Adhikari A."/>
            <person name="Zheng C.-J."/>
            <person name="Schuster L."/>
            <person name="Cowan T.M."/>
            <person name="Smanski M.J."/>
            <person name="Chevrette M.G."/>
            <person name="De Carvalho L.P.S."/>
            <person name="Shen B."/>
        </authorList>
    </citation>
    <scope>NUCLEOTIDE SEQUENCE [LARGE SCALE GENOMIC DNA]</scope>
    <source>
        <strain evidence="5 6">NPDC058348</strain>
    </source>
</reference>
<comment type="caution">
    <text evidence="5">The sequence shown here is derived from an EMBL/GenBank/DDBJ whole genome shotgun (WGS) entry which is preliminary data.</text>
</comment>
<dbReference type="Gene3D" id="2.170.16.10">
    <property type="entry name" value="Hedgehog/Intein (Hint) domain"/>
    <property type="match status" value="1"/>
</dbReference>
<evidence type="ECO:0000313" key="6">
    <source>
        <dbReference type="Proteomes" id="UP001598448"/>
    </source>
</evidence>
<feature type="domain" description="Hint" evidence="4">
    <location>
        <begin position="280"/>
        <end position="383"/>
    </location>
</feature>
<proteinExistence type="predicted"/>
<evidence type="ECO:0000259" key="4">
    <source>
        <dbReference type="SMART" id="SM00306"/>
    </source>
</evidence>
<dbReference type="Proteomes" id="UP001598448">
    <property type="component" value="Unassembled WGS sequence"/>
</dbReference>
<dbReference type="SMART" id="SM00306">
    <property type="entry name" value="HintN"/>
    <property type="match status" value="1"/>
</dbReference>
<feature type="coiled-coil region" evidence="1">
    <location>
        <begin position="130"/>
        <end position="157"/>
    </location>
</feature>
<keyword evidence="6" id="KW-1185">Reference proteome</keyword>
<keyword evidence="3" id="KW-1133">Transmembrane helix</keyword>
<dbReference type="CDD" id="cd00081">
    <property type="entry name" value="Hint"/>
    <property type="match status" value="1"/>
</dbReference>
<dbReference type="RefSeq" id="WP_386720808.1">
    <property type="nucleotide sequence ID" value="NZ_JBHXIJ010000319.1"/>
</dbReference>
<dbReference type="InterPro" id="IPR003587">
    <property type="entry name" value="Hint_dom_N"/>
</dbReference>
<feature type="compositionally biased region" description="Basic and acidic residues" evidence="2">
    <location>
        <begin position="248"/>
        <end position="274"/>
    </location>
</feature>
<keyword evidence="1" id="KW-0175">Coiled coil</keyword>
<feature type="region of interest" description="Disordered" evidence="2">
    <location>
        <begin position="248"/>
        <end position="279"/>
    </location>
</feature>
<keyword evidence="3" id="KW-0472">Membrane</keyword>
<accession>A0ABW6FVV1</accession>
<gene>
    <name evidence="5" type="ORF">ACFWJN_29195</name>
</gene>
<feature type="compositionally biased region" description="Acidic residues" evidence="2">
    <location>
        <begin position="101"/>
        <end position="119"/>
    </location>
</feature>
<dbReference type="SUPFAM" id="SSF51294">
    <property type="entry name" value="Hedgehog/intein (Hint) domain"/>
    <property type="match status" value="1"/>
</dbReference>
<evidence type="ECO:0000256" key="3">
    <source>
        <dbReference type="SAM" id="Phobius"/>
    </source>
</evidence>
<dbReference type="EMBL" id="JBHXIJ010000319">
    <property type="protein sequence ID" value="MFD5103022.1"/>
    <property type="molecule type" value="Genomic_DNA"/>
</dbReference>
<name>A0ABW6FVV1_9ACTN</name>
<evidence type="ECO:0000256" key="2">
    <source>
        <dbReference type="SAM" id="MobiDB-lite"/>
    </source>
</evidence>
<organism evidence="5 6">
    <name type="scientific">Streptomyces albidochromogenes</name>
    <dbReference type="NCBI Taxonomy" id="329524"/>
    <lineage>
        <taxon>Bacteria</taxon>
        <taxon>Bacillati</taxon>
        <taxon>Actinomycetota</taxon>
        <taxon>Actinomycetes</taxon>
        <taxon>Kitasatosporales</taxon>
        <taxon>Streptomycetaceae</taxon>
        <taxon>Streptomyces</taxon>
    </lineage>
</organism>
<sequence length="549" mass="57982">MALHFGGPRRRRRQPRTEARLLGLRKAQSGQTTLEYAALVLVVAAIVGALVATGLGQTIAQQVGAAVCRVTGAGDCGGGGGGDQQAGDRDGRGTGGGDTDGAGDADGDGDTAADGDGDGEGTKSPEQIAYEKALKELQDAKNAEQSDSEKAEQAAKELGKILAEELGITDAVDCVTKGDAGACTDTLINVLTSLIGGAVGKLAAKYGAPWKWKKAAELIRKLKKHGDDLYDGLTGMVKNRKRVKEAQDKLADAQRKLDEKKPDQPKPDQPDKKPIRCAGAHSFLPGTPVLLADGTRAPIETVRVGDRVTATDPVSGVTASRRVTHTITTYDDKHFTRLTVRTPAGLRSVTATDTHPFWLTGAGAHRWADAGTIRPGASLRASDGSALPVTAVAHHTRRQTTHDLTVAGIHTYYVGVGSRNALVHNNDCVDKELLDEMKETGVKFDPEKVLRAERNADGKIVFLEEGNSRAGLKHILEEHADDFERSGVAREDIPDLVMQAATKGKKVGTQGKGDGRPIYEVEFKGQKRRVAVTVGNNGFVVGANPKSAG</sequence>
<protein>
    <submittedName>
        <fullName evidence="5">Polymorphic toxin-type HINT domain-containing protein</fullName>
    </submittedName>
</protein>
<evidence type="ECO:0000313" key="5">
    <source>
        <dbReference type="EMBL" id="MFD5103022.1"/>
    </source>
</evidence>
<feature type="transmembrane region" description="Helical" evidence="3">
    <location>
        <begin position="34"/>
        <end position="55"/>
    </location>
</feature>
<dbReference type="InterPro" id="IPR036844">
    <property type="entry name" value="Hint_dom_sf"/>
</dbReference>
<evidence type="ECO:0000256" key="1">
    <source>
        <dbReference type="SAM" id="Coils"/>
    </source>
</evidence>
<keyword evidence="3" id="KW-0812">Transmembrane</keyword>
<feature type="region of interest" description="Disordered" evidence="2">
    <location>
        <begin position="77"/>
        <end position="124"/>
    </location>
</feature>